<proteinExistence type="predicted"/>
<name>A0A9Q1QW37_9SOLA</name>
<comment type="caution">
    <text evidence="2">The sequence shown here is derived from an EMBL/GenBank/DDBJ whole genome shotgun (WGS) entry which is preliminary data.</text>
</comment>
<organism evidence="2 3">
    <name type="scientific">Anisodus acutangulus</name>
    <dbReference type="NCBI Taxonomy" id="402998"/>
    <lineage>
        <taxon>Eukaryota</taxon>
        <taxon>Viridiplantae</taxon>
        <taxon>Streptophyta</taxon>
        <taxon>Embryophyta</taxon>
        <taxon>Tracheophyta</taxon>
        <taxon>Spermatophyta</taxon>
        <taxon>Magnoliopsida</taxon>
        <taxon>eudicotyledons</taxon>
        <taxon>Gunneridae</taxon>
        <taxon>Pentapetalae</taxon>
        <taxon>asterids</taxon>
        <taxon>lamiids</taxon>
        <taxon>Solanales</taxon>
        <taxon>Solanaceae</taxon>
        <taxon>Solanoideae</taxon>
        <taxon>Hyoscyameae</taxon>
        <taxon>Anisodus</taxon>
    </lineage>
</organism>
<reference evidence="3" key="1">
    <citation type="journal article" date="2023" name="Proc. Natl. Acad. Sci. U.S.A.">
        <title>Genomic and structural basis for evolution of tropane alkaloid biosynthesis.</title>
        <authorList>
            <person name="Wanga Y.-J."/>
            <person name="Taina T."/>
            <person name="Yua J.-Y."/>
            <person name="Lia J."/>
            <person name="Xua B."/>
            <person name="Chenc J."/>
            <person name="D'Auriad J.C."/>
            <person name="Huanga J.-P."/>
            <person name="Huanga S.-X."/>
        </authorList>
    </citation>
    <scope>NUCLEOTIDE SEQUENCE [LARGE SCALE GENOMIC DNA]</scope>
    <source>
        <strain evidence="3">cv. KIB-2019</strain>
    </source>
</reference>
<evidence type="ECO:0000313" key="2">
    <source>
        <dbReference type="EMBL" id="KAJ8531190.1"/>
    </source>
</evidence>
<dbReference type="AlphaFoldDB" id="A0A9Q1QW37"/>
<dbReference type="Proteomes" id="UP001152561">
    <property type="component" value="Unassembled WGS sequence"/>
</dbReference>
<evidence type="ECO:0000313" key="3">
    <source>
        <dbReference type="Proteomes" id="UP001152561"/>
    </source>
</evidence>
<sequence length="79" mass="9004">MEHRSITIHGEAVYYCWSQKMSEACGRAENTSHPNKKASHEDGSSNRGRMLPPRRGEIGRKIWEDIKGSLSTLKVKIQH</sequence>
<evidence type="ECO:0000256" key="1">
    <source>
        <dbReference type="SAM" id="MobiDB-lite"/>
    </source>
</evidence>
<feature type="region of interest" description="Disordered" evidence="1">
    <location>
        <begin position="25"/>
        <end position="56"/>
    </location>
</feature>
<keyword evidence="3" id="KW-1185">Reference proteome</keyword>
<accession>A0A9Q1QW37</accession>
<gene>
    <name evidence="2" type="ORF">K7X08_026624</name>
</gene>
<dbReference type="EMBL" id="JAJAGQ010000021">
    <property type="protein sequence ID" value="KAJ8531190.1"/>
    <property type="molecule type" value="Genomic_DNA"/>
</dbReference>
<protein>
    <submittedName>
        <fullName evidence="2">Uncharacterized protein</fullName>
    </submittedName>
</protein>